<keyword evidence="1" id="KW-1133">Transmembrane helix</keyword>
<keyword evidence="3" id="KW-1185">Reference proteome</keyword>
<gene>
    <name evidence="2" type="ORF">EHO59_09850</name>
</gene>
<evidence type="ECO:0000256" key="1">
    <source>
        <dbReference type="SAM" id="Phobius"/>
    </source>
</evidence>
<comment type="caution">
    <text evidence="2">The sequence shown here is derived from an EMBL/GenBank/DDBJ whole genome shotgun (WGS) entry which is preliminary data.</text>
</comment>
<reference evidence="2" key="1">
    <citation type="journal article" date="2019" name="PLoS Negl. Trop. Dis.">
        <title>Revisiting the worldwide diversity of Leptospira species in the environment.</title>
        <authorList>
            <person name="Vincent A.T."/>
            <person name="Schiettekatte O."/>
            <person name="Bourhy P."/>
            <person name="Veyrier F.J."/>
            <person name="Picardeau M."/>
        </authorList>
    </citation>
    <scope>NUCLEOTIDE SEQUENCE [LARGE SCALE GENOMIC DNA]</scope>
    <source>
        <strain evidence="2">SSS9</strain>
    </source>
</reference>
<dbReference type="Pfam" id="PF07600">
    <property type="entry name" value="DUF1564"/>
    <property type="match status" value="1"/>
</dbReference>
<dbReference type="AlphaFoldDB" id="A0A4R9G033"/>
<evidence type="ECO:0000313" key="3">
    <source>
        <dbReference type="Proteomes" id="UP000297453"/>
    </source>
</evidence>
<sequence length="187" mass="22016">MNKMKNKSSFYKSISRNISIRNRSSRLRPVSTLLIPPHLEKFVRCHGVTRLLREMLKVQRSILITAKRMNNYSANVRYQRVREQNIEGRYIKFNFRPAQNDWALLRNLAIGHGVSMCFLFVFLVEEYKQKQFSKDNKVIWKIKTKISLNVKAGILLRELWVLEYTEVNIDQIGALYLRGPTDPKLAS</sequence>
<organism evidence="2 3">
    <name type="scientific">Leptospira semungkisensis</name>
    <dbReference type="NCBI Taxonomy" id="2484985"/>
    <lineage>
        <taxon>Bacteria</taxon>
        <taxon>Pseudomonadati</taxon>
        <taxon>Spirochaetota</taxon>
        <taxon>Spirochaetia</taxon>
        <taxon>Leptospirales</taxon>
        <taxon>Leptospiraceae</taxon>
        <taxon>Leptospira</taxon>
    </lineage>
</organism>
<keyword evidence="1" id="KW-0812">Transmembrane</keyword>
<protein>
    <submittedName>
        <fullName evidence="2">DUF1564 family protein</fullName>
    </submittedName>
</protein>
<dbReference type="EMBL" id="RQEP01000012">
    <property type="protein sequence ID" value="TGK03827.1"/>
    <property type="molecule type" value="Genomic_DNA"/>
</dbReference>
<keyword evidence="1" id="KW-0472">Membrane</keyword>
<proteinExistence type="predicted"/>
<dbReference type="OrthoDB" id="332334at2"/>
<name>A0A4R9G033_9LEPT</name>
<dbReference type="Proteomes" id="UP000297453">
    <property type="component" value="Unassembled WGS sequence"/>
</dbReference>
<accession>A0A4R9G033</accession>
<dbReference type="InterPro" id="IPR011458">
    <property type="entry name" value="DUF1564"/>
</dbReference>
<evidence type="ECO:0000313" key="2">
    <source>
        <dbReference type="EMBL" id="TGK03827.1"/>
    </source>
</evidence>
<feature type="transmembrane region" description="Helical" evidence="1">
    <location>
        <begin position="104"/>
        <end position="124"/>
    </location>
</feature>